<organism evidence="2 3">
    <name type="scientific">Paenibacillus methanolicus</name>
    <dbReference type="NCBI Taxonomy" id="582686"/>
    <lineage>
        <taxon>Bacteria</taxon>
        <taxon>Bacillati</taxon>
        <taxon>Bacillota</taxon>
        <taxon>Bacilli</taxon>
        <taxon>Bacillales</taxon>
        <taxon>Paenibacillaceae</taxon>
        <taxon>Paenibacillus</taxon>
    </lineage>
</organism>
<reference evidence="2 3" key="1">
    <citation type="submission" date="2019-07" db="EMBL/GenBank/DDBJ databases">
        <title>Genomic Encyclopedia of Type Strains, Phase III (KMG-III): the genomes of soil and plant-associated and newly described type strains.</title>
        <authorList>
            <person name="Whitman W."/>
        </authorList>
    </citation>
    <scope>NUCLEOTIDE SEQUENCE [LARGE SCALE GENOMIC DNA]</scope>
    <source>
        <strain evidence="2 3">BL24</strain>
    </source>
</reference>
<gene>
    <name evidence="2" type="ORF">BCM02_111147</name>
</gene>
<keyword evidence="1" id="KW-0812">Transmembrane</keyword>
<dbReference type="RefSeq" id="WP_187434423.1">
    <property type="nucleotide sequence ID" value="NZ_VNHS01000011.1"/>
</dbReference>
<evidence type="ECO:0000313" key="2">
    <source>
        <dbReference type="EMBL" id="TYP70641.1"/>
    </source>
</evidence>
<evidence type="ECO:0000313" key="3">
    <source>
        <dbReference type="Proteomes" id="UP000323257"/>
    </source>
</evidence>
<keyword evidence="1" id="KW-0472">Membrane</keyword>
<sequence length="49" mass="5476">MGSRRGAMYAIAAVCLVITIGVIFYGIRPEYRLSPEEMRALRAEYPVNA</sequence>
<accession>A0A5S5BTZ1</accession>
<dbReference type="AlphaFoldDB" id="A0A5S5BTZ1"/>
<dbReference type="Proteomes" id="UP000323257">
    <property type="component" value="Unassembled WGS sequence"/>
</dbReference>
<keyword evidence="3" id="KW-1185">Reference proteome</keyword>
<protein>
    <submittedName>
        <fullName evidence="2">Uncharacterized protein</fullName>
    </submittedName>
</protein>
<name>A0A5S5BTZ1_9BACL</name>
<feature type="transmembrane region" description="Helical" evidence="1">
    <location>
        <begin position="7"/>
        <end position="27"/>
    </location>
</feature>
<evidence type="ECO:0000256" key="1">
    <source>
        <dbReference type="SAM" id="Phobius"/>
    </source>
</evidence>
<keyword evidence="1" id="KW-1133">Transmembrane helix</keyword>
<dbReference type="EMBL" id="VNHS01000011">
    <property type="protein sequence ID" value="TYP70641.1"/>
    <property type="molecule type" value="Genomic_DNA"/>
</dbReference>
<proteinExistence type="predicted"/>
<comment type="caution">
    <text evidence="2">The sequence shown here is derived from an EMBL/GenBank/DDBJ whole genome shotgun (WGS) entry which is preliminary data.</text>
</comment>